<keyword evidence="5" id="KW-1185">Reference proteome</keyword>
<dbReference type="Pfam" id="PF03732">
    <property type="entry name" value="Retrotrans_gag"/>
    <property type="match status" value="1"/>
</dbReference>
<evidence type="ECO:0000256" key="1">
    <source>
        <dbReference type="SAM" id="MobiDB-lite"/>
    </source>
</evidence>
<evidence type="ECO:0000313" key="5">
    <source>
        <dbReference type="Proteomes" id="UP000593564"/>
    </source>
</evidence>
<evidence type="ECO:0000259" key="3">
    <source>
        <dbReference type="Pfam" id="PF20641"/>
    </source>
</evidence>
<protein>
    <recommendedName>
        <fullName evidence="6">Retrotransposon gag domain-containing protein</fullName>
    </recommendedName>
</protein>
<gene>
    <name evidence="4" type="ORF">HYC85_023152</name>
</gene>
<dbReference type="Proteomes" id="UP000593564">
    <property type="component" value="Unassembled WGS sequence"/>
</dbReference>
<evidence type="ECO:0008006" key="6">
    <source>
        <dbReference type="Google" id="ProtNLM"/>
    </source>
</evidence>
<dbReference type="InterPro" id="IPR049087">
    <property type="entry name" value="TAF1C_beta-prop"/>
</dbReference>
<dbReference type="EMBL" id="JACBKZ010000011">
    <property type="protein sequence ID" value="KAF5938893.1"/>
    <property type="molecule type" value="Genomic_DNA"/>
</dbReference>
<accession>A0A7J7GDR1</accession>
<feature type="region of interest" description="Disordered" evidence="1">
    <location>
        <begin position="815"/>
        <end position="856"/>
    </location>
</feature>
<evidence type="ECO:0000259" key="2">
    <source>
        <dbReference type="Pfam" id="PF03732"/>
    </source>
</evidence>
<comment type="caution">
    <text evidence="4">The sequence shown here is derived from an EMBL/GenBank/DDBJ whole genome shotgun (WGS) entry which is preliminary data.</text>
</comment>
<dbReference type="InterPro" id="IPR005162">
    <property type="entry name" value="Retrotrans_gag_dom"/>
</dbReference>
<proteinExistence type="predicted"/>
<feature type="domain" description="TAF1C beta-propeller" evidence="3">
    <location>
        <begin position="110"/>
        <end position="208"/>
    </location>
</feature>
<dbReference type="PANTHER" id="PTHR15319">
    <property type="entry name" value="TATA BOX-BINDING PROTEIN ASSOCIATED FACTOR RNA POLYMERASE I SUBUNIT C"/>
    <property type="match status" value="1"/>
</dbReference>
<feature type="domain" description="Retrotransposon gag" evidence="2">
    <location>
        <begin position="921"/>
        <end position="980"/>
    </location>
</feature>
<dbReference type="Pfam" id="PF20641">
    <property type="entry name" value="TAF1C_beta-prop"/>
    <property type="match status" value="1"/>
</dbReference>
<sequence length="981" mass="111649">MLSVKNSNLILKTHDSGAIFTAKNKLNHQILRLLVSPAANSSWSGSGNNNSSVSVTTTISIGYLLACTMYGVHWFSVRIRGRLGSEDFERPCLDFMGSKLFKSCCVVHACWSHHLPEECVVLLESGELFLFDLDSCSKNARFSGNKLRVSWKNFTGLGKGGWLSCEFSWHPRILIVAHSSAVFLVDLRAEGCIVSVLLKIDTLAMCNSVQNDRFVVLSKAGSNGFCFVLASDHWLLLCDVRKPFMPLLQWAHDLANPSYINVFPLSELRSHSKDDNLKWASESGFCIIMGSFWNCDFSLFCYGPPPQGTIVSEMSRFYKSFYAWDLPSELSLSGRECHCGSCLVREEFSKDVLPEWIDWRQKKDIVLGFGILDRDLHAELSEQDGFGGFTLIRLMSSGKLESQRYCASWEFMKVLTKVHKEPSLHFEDTLLYAMGDGDYKFPKRFKYLNLDYLNGYMKDNLAELLRKRMKNPCKDPCEKSSFSVADFHQCICEKLKACGFNRLRSSPTVSDVFEDIQLLTSIHEVALRRIWTSLPADLLQLAFSCYSEFLEVLVDHKKVSLEFLDVPSRPQLPPFVFRTPSFRSGKWSQKVPPSTGFVGPVLPTPVLLTLRKLHAEAETDLLSANDELSDQCNEVIQVASEMALSGSGLDAHNDHAVSLADSKDEIFSDTQKVNLFTLHKPAAISSKFSAMDPIPENSVCNNERFTTFISKTPEKGVVPNSQMEMVGPELFNSLSPLEFKFDDHTINFGPKELKTFKLLMRQFSTMCTRTGRTFCGRLIDNRRHDLLLQIWEQMQNLQSRVGDLETRFAHNVANQAANNGGEPSGGIVNEEEGGEQEGQQVEQPRSPMPRGEVRVERPQPMPQFPFVDWNRNWLERYCLESQDNAGDIIKKVKVDVPDFDGRLNPTVFVDWLSSIEEYFDWHDMYDERRVRFARMKLMKAKLREKYMPPIYQEKLCEKLVNLKQGNLSVVEYMQKFDELKT</sequence>
<dbReference type="PANTHER" id="PTHR15319:SF1">
    <property type="entry name" value="TATA BOX-BINDING PROTEIN-ASSOCIATED FACTOR RNA POLYMERASE I SUBUNIT C"/>
    <property type="match status" value="1"/>
</dbReference>
<reference evidence="5" key="1">
    <citation type="journal article" date="2020" name="Nat. Commun.">
        <title>Genome assembly of wild tea tree DASZ reveals pedigree and selection history of tea varieties.</title>
        <authorList>
            <person name="Zhang W."/>
            <person name="Zhang Y."/>
            <person name="Qiu H."/>
            <person name="Guo Y."/>
            <person name="Wan H."/>
            <person name="Zhang X."/>
            <person name="Scossa F."/>
            <person name="Alseekh S."/>
            <person name="Zhang Q."/>
            <person name="Wang P."/>
            <person name="Xu L."/>
            <person name="Schmidt M.H."/>
            <person name="Jia X."/>
            <person name="Li D."/>
            <person name="Zhu A."/>
            <person name="Guo F."/>
            <person name="Chen W."/>
            <person name="Ni D."/>
            <person name="Usadel B."/>
            <person name="Fernie A.R."/>
            <person name="Wen W."/>
        </authorList>
    </citation>
    <scope>NUCLEOTIDE SEQUENCE [LARGE SCALE GENOMIC DNA]</scope>
    <source>
        <strain evidence="5">cv. G240</strain>
    </source>
</reference>
<dbReference type="GO" id="GO:0001164">
    <property type="term" value="F:RNA polymerase I core promoter sequence-specific DNA binding"/>
    <property type="evidence" value="ECO:0007669"/>
    <property type="project" value="TreeGrafter"/>
</dbReference>
<evidence type="ECO:0000313" key="4">
    <source>
        <dbReference type="EMBL" id="KAF5938893.1"/>
    </source>
</evidence>
<reference evidence="4 5" key="2">
    <citation type="submission" date="2020-07" db="EMBL/GenBank/DDBJ databases">
        <title>Genome assembly of wild tea tree DASZ reveals pedigree and selection history of tea varieties.</title>
        <authorList>
            <person name="Zhang W."/>
        </authorList>
    </citation>
    <scope>NUCLEOTIDE SEQUENCE [LARGE SCALE GENOMIC DNA]</scope>
    <source>
        <strain evidence="5">cv. G240</strain>
        <tissue evidence="4">Leaf</tissue>
    </source>
</reference>
<dbReference type="InterPro" id="IPR038801">
    <property type="entry name" value="TAF1C"/>
</dbReference>
<dbReference type="GO" id="GO:0001650">
    <property type="term" value="C:fibrillar center"/>
    <property type="evidence" value="ECO:0007669"/>
    <property type="project" value="TreeGrafter"/>
</dbReference>
<name>A0A7J7GDR1_CAMSI</name>
<organism evidence="4 5">
    <name type="scientific">Camellia sinensis</name>
    <name type="common">Tea plant</name>
    <name type="synonym">Thea sinensis</name>
    <dbReference type="NCBI Taxonomy" id="4442"/>
    <lineage>
        <taxon>Eukaryota</taxon>
        <taxon>Viridiplantae</taxon>
        <taxon>Streptophyta</taxon>
        <taxon>Embryophyta</taxon>
        <taxon>Tracheophyta</taxon>
        <taxon>Spermatophyta</taxon>
        <taxon>Magnoliopsida</taxon>
        <taxon>eudicotyledons</taxon>
        <taxon>Gunneridae</taxon>
        <taxon>Pentapetalae</taxon>
        <taxon>asterids</taxon>
        <taxon>Ericales</taxon>
        <taxon>Theaceae</taxon>
        <taxon>Camellia</taxon>
    </lineage>
</organism>
<dbReference type="AlphaFoldDB" id="A0A7J7GDR1"/>